<organism evidence="5 6">
    <name type="scientific">Pelomonas baiyunensis</name>
    <dbReference type="NCBI Taxonomy" id="3299026"/>
    <lineage>
        <taxon>Bacteria</taxon>
        <taxon>Pseudomonadati</taxon>
        <taxon>Pseudomonadota</taxon>
        <taxon>Betaproteobacteria</taxon>
        <taxon>Burkholderiales</taxon>
        <taxon>Sphaerotilaceae</taxon>
        <taxon>Roseateles</taxon>
    </lineage>
</organism>
<evidence type="ECO:0000313" key="5">
    <source>
        <dbReference type="EMBL" id="MFG6467104.1"/>
    </source>
</evidence>
<dbReference type="EMBL" id="JBIGIB010000003">
    <property type="protein sequence ID" value="MFG6467104.1"/>
    <property type="molecule type" value="Genomic_DNA"/>
</dbReference>
<dbReference type="SUPFAM" id="SSF53187">
    <property type="entry name" value="Zn-dependent exopeptidases"/>
    <property type="match status" value="1"/>
</dbReference>
<evidence type="ECO:0000256" key="2">
    <source>
        <dbReference type="ARBA" id="ARBA00022801"/>
    </source>
</evidence>
<dbReference type="Gene3D" id="3.30.70.360">
    <property type="match status" value="1"/>
</dbReference>
<feature type="chain" id="PRO_5045105349" evidence="3">
    <location>
        <begin position="43"/>
        <end position="451"/>
    </location>
</feature>
<dbReference type="InterPro" id="IPR036264">
    <property type="entry name" value="Bact_exopeptidase_dim_dom"/>
</dbReference>
<dbReference type="Gene3D" id="3.40.630.10">
    <property type="entry name" value="Zn peptidases"/>
    <property type="match status" value="1"/>
</dbReference>
<keyword evidence="3" id="KW-0732">Signal</keyword>
<name>A0ABW7GYQ2_9BURK</name>
<comment type="caution">
    <text evidence="5">The sequence shown here is derived from an EMBL/GenBank/DDBJ whole genome shotgun (WGS) entry which is preliminary data.</text>
</comment>
<protein>
    <submittedName>
        <fullName evidence="5">M20/M25/M40 family metallo-hydrolase</fullName>
    </submittedName>
</protein>
<sequence length="451" mass="48195">MTLHPLTSWPRVFGLRGQRRTLWAVAGCWAAAWAMAAPPASAQDLAPQQLAEAVKRHTPAALQLLERSVLINSGTLNPAGVRQVGELFGAEFRALGFETRWVDMPPEMKRAGHLVAERTGTQGQRVLLIGHLDTVFEKDSPVPPWQSDGRRVRGQGVSDMKGGDVIVLLALRALNDLGALQGRTVRVVFTGDEERVGSPVEVARAALVDAARRSDVALAFEGATRDDQGRDAATVGRRASGGWHLQVTARTGHSAGVFGRDGYGAVYEAARVVNAFREQLIEPDLTFNAATLVAGTSAKWDDADSQGQAFGKTNVIPRDAQVRGDLRYLTAEQGARARERMQAIVEQALPGTRSKISFHESYPPMAPTPGNFKLLAAYSQASADLGLGPVVAFPPGQRGAGDVQFVAPLVDSLDGLGAAGGGAHTPDEWLEIASIERGALRAALLIYRLTR</sequence>
<feature type="signal peptide" evidence="3">
    <location>
        <begin position="1"/>
        <end position="42"/>
    </location>
</feature>
<proteinExistence type="predicted"/>
<keyword evidence="1" id="KW-0479">Metal-binding</keyword>
<keyword evidence="2" id="KW-0378">Hydrolase</keyword>
<gene>
    <name evidence="5" type="ORF">ACG01O_10845</name>
</gene>
<dbReference type="Pfam" id="PF01546">
    <property type="entry name" value="Peptidase_M20"/>
    <property type="match status" value="1"/>
</dbReference>
<reference evidence="5 6" key="1">
    <citation type="submission" date="2024-08" db="EMBL/GenBank/DDBJ databases">
        <authorList>
            <person name="Lu H."/>
        </authorList>
    </citation>
    <scope>NUCLEOTIDE SEQUENCE [LARGE SCALE GENOMIC DNA]</scope>
    <source>
        <strain evidence="5 6">BYS87W</strain>
    </source>
</reference>
<dbReference type="InterPro" id="IPR050072">
    <property type="entry name" value="Peptidase_M20A"/>
</dbReference>
<dbReference type="RefSeq" id="WP_394384390.1">
    <property type="nucleotide sequence ID" value="NZ_JBIGIB010000003.1"/>
</dbReference>
<keyword evidence="6" id="KW-1185">Reference proteome</keyword>
<dbReference type="InterPro" id="IPR011650">
    <property type="entry name" value="Peptidase_M20_dimer"/>
</dbReference>
<dbReference type="Proteomes" id="UP001606303">
    <property type="component" value="Unassembled WGS sequence"/>
</dbReference>
<evidence type="ECO:0000313" key="6">
    <source>
        <dbReference type="Proteomes" id="UP001606303"/>
    </source>
</evidence>
<feature type="domain" description="Peptidase M20 dimerisation" evidence="4">
    <location>
        <begin position="235"/>
        <end position="351"/>
    </location>
</feature>
<dbReference type="PANTHER" id="PTHR43808">
    <property type="entry name" value="ACETYLORNITHINE DEACETYLASE"/>
    <property type="match status" value="1"/>
</dbReference>
<evidence type="ECO:0000256" key="1">
    <source>
        <dbReference type="ARBA" id="ARBA00022723"/>
    </source>
</evidence>
<accession>A0ABW7GYQ2</accession>
<dbReference type="SUPFAM" id="SSF55031">
    <property type="entry name" value="Bacterial exopeptidase dimerisation domain"/>
    <property type="match status" value="1"/>
</dbReference>
<evidence type="ECO:0000256" key="3">
    <source>
        <dbReference type="SAM" id="SignalP"/>
    </source>
</evidence>
<dbReference type="Pfam" id="PF07687">
    <property type="entry name" value="M20_dimer"/>
    <property type="match status" value="1"/>
</dbReference>
<evidence type="ECO:0000259" key="4">
    <source>
        <dbReference type="Pfam" id="PF07687"/>
    </source>
</evidence>
<dbReference type="InterPro" id="IPR002933">
    <property type="entry name" value="Peptidase_M20"/>
</dbReference>
<dbReference type="PANTHER" id="PTHR43808:SF32">
    <property type="entry name" value="ARGE_DAPE-RELATED DEACYLASE"/>
    <property type="match status" value="1"/>
</dbReference>